<dbReference type="EMBL" id="WHNX01000014">
    <property type="protein sequence ID" value="MPW26142.1"/>
    <property type="molecule type" value="Genomic_DNA"/>
</dbReference>
<sequence length="209" mass="24455">MTKYVDIDKGLAFLNFMKLRKFTQNGIVNDYKNFDIDIERYKNILIAFHTANGYVDIYGKFKNYNQNIKVPDFYEYDLCWNIDGLYQALKSQQVSPSNISLRNMHLGDRDVDKQYSMNVALNNTEPIIAAFIPILSGVYIIDGNHRAYANQQKNIDQISGYPLHYRFHAEFLTSEYTKLWFKIESNVVHITKYMAGDIKSFPIEDLFVL</sequence>
<dbReference type="AlphaFoldDB" id="A0A6A7K9S7"/>
<evidence type="ECO:0000313" key="2">
    <source>
        <dbReference type="Proteomes" id="UP000440004"/>
    </source>
</evidence>
<accession>A0A6A7K9S7</accession>
<dbReference type="Proteomes" id="UP000440004">
    <property type="component" value="Unassembled WGS sequence"/>
</dbReference>
<reference evidence="1 2" key="1">
    <citation type="submission" date="2019-10" db="EMBL/GenBank/DDBJ databases">
        <title>Alkalibaculum tamaniensis sp.nov., a new alkaliphilic acetogen, isolated on methoxylated aromatics from a mud volcano.</title>
        <authorList>
            <person name="Khomyakova M.A."/>
            <person name="Merkel A.Y."/>
            <person name="Bonch-Osmolovskaya E.A."/>
            <person name="Slobodkin A.I."/>
        </authorList>
    </citation>
    <scope>NUCLEOTIDE SEQUENCE [LARGE SCALE GENOMIC DNA]</scope>
    <source>
        <strain evidence="1 2">M08DMB</strain>
    </source>
</reference>
<organism evidence="1 2">
    <name type="scientific">Alkalibaculum sporogenes</name>
    <dbReference type="NCBI Taxonomy" id="2655001"/>
    <lineage>
        <taxon>Bacteria</taxon>
        <taxon>Bacillati</taxon>
        <taxon>Bacillota</taxon>
        <taxon>Clostridia</taxon>
        <taxon>Eubacteriales</taxon>
        <taxon>Eubacteriaceae</taxon>
        <taxon>Alkalibaculum</taxon>
    </lineage>
</organism>
<keyword evidence="2" id="KW-1185">Reference proteome</keyword>
<name>A0A6A7K9S7_9FIRM</name>
<gene>
    <name evidence="1" type="ORF">GC105_10110</name>
</gene>
<dbReference type="RefSeq" id="WP_152804353.1">
    <property type="nucleotide sequence ID" value="NZ_WHNX01000014.1"/>
</dbReference>
<proteinExistence type="predicted"/>
<comment type="caution">
    <text evidence="1">The sequence shown here is derived from an EMBL/GenBank/DDBJ whole genome shotgun (WGS) entry which is preliminary data.</text>
</comment>
<protein>
    <submittedName>
        <fullName evidence="1">Uncharacterized protein</fullName>
    </submittedName>
</protein>
<evidence type="ECO:0000313" key="1">
    <source>
        <dbReference type="EMBL" id="MPW26142.1"/>
    </source>
</evidence>